<dbReference type="GO" id="GO:0000166">
    <property type="term" value="F:nucleotide binding"/>
    <property type="evidence" value="ECO:0007669"/>
    <property type="project" value="InterPro"/>
</dbReference>
<dbReference type="Gene3D" id="3.40.50.720">
    <property type="entry name" value="NAD(P)-binding Rossmann-like Domain"/>
    <property type="match status" value="1"/>
</dbReference>
<protein>
    <recommendedName>
        <fullName evidence="1">Gfo/Idh/MocA-like oxidoreductase N-terminal domain-containing protein</fullName>
    </recommendedName>
</protein>
<gene>
    <name evidence="2" type="ORF">KL86PLE_30408</name>
</gene>
<dbReference type="SUPFAM" id="SSF51735">
    <property type="entry name" value="NAD(P)-binding Rossmann-fold domains"/>
    <property type="match status" value="1"/>
</dbReference>
<dbReference type="Pfam" id="PF01408">
    <property type="entry name" value="GFO_IDH_MocA"/>
    <property type="match status" value="1"/>
</dbReference>
<organism evidence="2">
    <name type="scientific">uncultured Pleomorphomonas sp</name>
    <dbReference type="NCBI Taxonomy" id="442121"/>
    <lineage>
        <taxon>Bacteria</taxon>
        <taxon>Pseudomonadati</taxon>
        <taxon>Pseudomonadota</taxon>
        <taxon>Alphaproteobacteria</taxon>
        <taxon>Hyphomicrobiales</taxon>
        <taxon>Pleomorphomonadaceae</taxon>
        <taxon>Pleomorphomonas</taxon>
        <taxon>environmental samples</taxon>
    </lineage>
</organism>
<evidence type="ECO:0000313" key="2">
    <source>
        <dbReference type="EMBL" id="SCM75961.1"/>
    </source>
</evidence>
<dbReference type="EMBL" id="FMJD01000007">
    <property type="protein sequence ID" value="SCM75961.1"/>
    <property type="molecule type" value="Genomic_DNA"/>
</dbReference>
<dbReference type="Gene3D" id="3.30.360.10">
    <property type="entry name" value="Dihydrodipicolinate Reductase, domain 2"/>
    <property type="match status" value="1"/>
</dbReference>
<name>A0A212LEI1_9HYPH</name>
<dbReference type="PANTHER" id="PTHR43708">
    <property type="entry name" value="CONSERVED EXPRESSED OXIDOREDUCTASE (EUROFUNG)"/>
    <property type="match status" value="1"/>
</dbReference>
<dbReference type="PANTHER" id="PTHR43708:SF4">
    <property type="entry name" value="OXIDOREDUCTASE YCEM-RELATED"/>
    <property type="match status" value="1"/>
</dbReference>
<sequence>MKMLKLGLIGLGEVAQLIHLPILQRLGELYQLAGAFDPSPSVAAAISKRWNIAKTFDSAEALIASPDIEAVLVMSPDAYHGRHARAGLAAGKHVLIEKPCCLAPDDLAELTKVAAAHADRVAMVGYMRRFAPAFVEAKKRLPSKGDITYVRVRDVICEGPWYFRQTDGVVVPQGDIPEPLLAEGRELRTSMLDAVLGREAPADIKTAYTVMTGLSSHSLSAMRDLLGSPHRVIAAEIKQGGTQITALFDYGNFTAIYECMIGDVVRFEAGFEINTRWNRIAFEYPTPYIRNMPMMLELQNSSEDDNTVTRLGPFHRDPFEAELRAFHAAITEGGENRTPPVESMADLALFADIIKAARR</sequence>
<dbReference type="InterPro" id="IPR000683">
    <property type="entry name" value="Gfo/Idh/MocA-like_OxRdtase_N"/>
</dbReference>
<feature type="domain" description="Gfo/Idh/MocA-like oxidoreductase N-terminal" evidence="1">
    <location>
        <begin position="5"/>
        <end position="125"/>
    </location>
</feature>
<evidence type="ECO:0000259" key="1">
    <source>
        <dbReference type="Pfam" id="PF01408"/>
    </source>
</evidence>
<dbReference type="RefSeq" id="WP_288196247.1">
    <property type="nucleotide sequence ID" value="NZ_LT608334.1"/>
</dbReference>
<dbReference type="InterPro" id="IPR051317">
    <property type="entry name" value="Gfo/Idh/MocA_oxidoreduct"/>
</dbReference>
<reference evidence="2" key="1">
    <citation type="submission" date="2016-08" db="EMBL/GenBank/DDBJ databases">
        <authorList>
            <person name="Seilhamer J.J."/>
        </authorList>
    </citation>
    <scope>NUCLEOTIDE SEQUENCE</scope>
    <source>
        <strain evidence="2">86</strain>
    </source>
</reference>
<proteinExistence type="predicted"/>
<dbReference type="InterPro" id="IPR036291">
    <property type="entry name" value="NAD(P)-bd_dom_sf"/>
</dbReference>
<accession>A0A212LEI1</accession>
<dbReference type="AlphaFoldDB" id="A0A212LEI1"/>